<dbReference type="InterPro" id="IPR001245">
    <property type="entry name" value="Ser-Thr/Tyr_kinase_cat_dom"/>
</dbReference>
<dbReference type="Pfam" id="PF07714">
    <property type="entry name" value="PK_Tyr_Ser-Thr"/>
    <property type="match status" value="1"/>
</dbReference>
<sequence>LDSLSYDWRSGSPCCESILSSSDMEQRAPSSVDTFLAQHARESSRWSSRFVDDLLNLSSMSSESEQLFVALYDFHGVGEEQLSLRKVFFLKRKFHVFFNIFSFRKHNKRLSPTVLMYMATQIASGMAYLESRNFIHRSSFFKIKSEVDRQLERSRVSYRHSSSYQTTAIPVTPRLNSVQQKLSGTDDRRSTLMPLPTIDFPPPPSYGHDHCVSSVLVGVAQLNSGGGHESTRSETLNRRALPLPVPPSSAKPKLLKGSFSSSHPPDFQINSDIIVSALAEKNLRKAANKFGTMPKNARIDAYLESMKTQTPSDDGSGNMSNEHSGAVSDDSLDSIPVILNNESRNNNPMSESMNCGQNELLQQLKRRLKKTKSESPVAVARSDSNSSGSQNDPQLVPHSPTTPRPRQIRKVDRISQTDDQWKVKNKSGFGFRREKDIGKDAVNHDSKRVGKVGALIGEENELRAKIRQLKHVQMKEPLNEEKNKQNEPVGIETARVRSLVTQKVAPLQHHRPFSMQPQAVCSDSSDNESNKEEKLKSDNTFENQSLCTSQPRQFSTLQRVNKMNSVLIPKDSSMDEDARKGQAVMAKLRPGRSRQPNLFNEADEFDFNNGMVRAQSLRDLTSKFEKLGSNNTASNTKGYFTEFLFKKFCRVSQFQRGGDKRFSMMENSSSVLTPTEAVVDNSMEATSPIVNKDSLLELYRRLDGCICDLRNERIARSEKNLARNDAQNAILIRLSDIMQQFHHMCAIYAENISPHSKFRYRLLTFDCLVELLNRMDGFIKQLRQCASSATTDFLVAEQQIIPQFEQIIRQIMQLVQR</sequence>
<name>A0A158Q581_DRAME</name>
<dbReference type="Gene3D" id="1.10.510.10">
    <property type="entry name" value="Transferase(Phosphotransferase) domain 1"/>
    <property type="match status" value="1"/>
</dbReference>
<dbReference type="Proteomes" id="UP000038040">
    <property type="component" value="Unplaced"/>
</dbReference>
<feature type="compositionally biased region" description="Polar residues" evidence="1">
    <location>
        <begin position="382"/>
        <end position="393"/>
    </location>
</feature>
<feature type="region of interest" description="Disordered" evidence="1">
    <location>
        <begin position="368"/>
        <end position="407"/>
    </location>
</feature>
<accession>A0A158Q581</accession>
<feature type="region of interest" description="Disordered" evidence="1">
    <location>
        <begin position="223"/>
        <end position="259"/>
    </location>
</feature>
<protein>
    <submittedName>
        <fullName evidence="4">FABD domain-containing protein</fullName>
    </submittedName>
</protein>
<dbReference type="SUPFAM" id="SSF56112">
    <property type="entry name" value="Protein kinase-like (PK-like)"/>
    <property type="match status" value="1"/>
</dbReference>
<dbReference type="WBParaSite" id="DME_0000672401-mRNA-1">
    <property type="protein sequence ID" value="DME_0000672401-mRNA-1"/>
    <property type="gene ID" value="DME_0000672401"/>
</dbReference>
<feature type="region of interest" description="Disordered" evidence="1">
    <location>
        <begin position="507"/>
        <end position="549"/>
    </location>
</feature>
<feature type="region of interest" description="Disordered" evidence="1">
    <location>
        <begin position="307"/>
        <end position="332"/>
    </location>
</feature>
<evidence type="ECO:0000256" key="1">
    <source>
        <dbReference type="SAM" id="MobiDB-lite"/>
    </source>
</evidence>
<feature type="domain" description="F-actin binding" evidence="2">
    <location>
        <begin position="659"/>
        <end position="817"/>
    </location>
</feature>
<proteinExistence type="predicted"/>
<feature type="compositionally biased region" description="Basic and acidic residues" evidence="1">
    <location>
        <begin position="528"/>
        <end position="539"/>
    </location>
</feature>
<evidence type="ECO:0000313" key="4">
    <source>
        <dbReference type="WBParaSite" id="DME_0000672401-mRNA-1"/>
    </source>
</evidence>
<dbReference type="SMART" id="SM00808">
    <property type="entry name" value="FABD"/>
    <property type="match status" value="1"/>
</dbReference>
<organism evidence="3 4">
    <name type="scientific">Dracunculus medinensis</name>
    <name type="common">Guinea worm</name>
    <dbReference type="NCBI Taxonomy" id="318479"/>
    <lineage>
        <taxon>Eukaryota</taxon>
        <taxon>Metazoa</taxon>
        <taxon>Ecdysozoa</taxon>
        <taxon>Nematoda</taxon>
        <taxon>Chromadorea</taxon>
        <taxon>Rhabditida</taxon>
        <taxon>Spirurina</taxon>
        <taxon>Dracunculoidea</taxon>
        <taxon>Dracunculidae</taxon>
        <taxon>Dracunculus</taxon>
    </lineage>
</organism>
<evidence type="ECO:0000313" key="3">
    <source>
        <dbReference type="Proteomes" id="UP000038040"/>
    </source>
</evidence>
<evidence type="ECO:0000259" key="2">
    <source>
        <dbReference type="SMART" id="SM00808"/>
    </source>
</evidence>
<reference evidence="4" key="1">
    <citation type="submission" date="2016-04" db="UniProtKB">
        <authorList>
            <consortium name="WormBaseParasite"/>
        </authorList>
    </citation>
    <scope>IDENTIFICATION</scope>
</reference>
<dbReference type="Gene3D" id="1.20.120.330">
    <property type="entry name" value="Nucleotidyltransferases domain 2"/>
    <property type="match status" value="1"/>
</dbReference>
<dbReference type="AlphaFoldDB" id="A0A158Q581"/>
<dbReference type="InterPro" id="IPR011009">
    <property type="entry name" value="Kinase-like_dom_sf"/>
</dbReference>
<feature type="compositionally biased region" description="Polar residues" evidence="1">
    <location>
        <begin position="540"/>
        <end position="549"/>
    </location>
</feature>
<dbReference type="InterPro" id="IPR015015">
    <property type="entry name" value="F-actin-binding"/>
</dbReference>
<dbReference type="GO" id="GO:0005524">
    <property type="term" value="F:ATP binding"/>
    <property type="evidence" value="ECO:0007669"/>
    <property type="project" value="InterPro"/>
</dbReference>
<feature type="compositionally biased region" description="Polar residues" evidence="1">
    <location>
        <begin position="307"/>
        <end position="323"/>
    </location>
</feature>
<dbReference type="Pfam" id="PF08919">
    <property type="entry name" value="F_actin_bind"/>
    <property type="match status" value="1"/>
</dbReference>
<dbReference type="GO" id="GO:0004715">
    <property type="term" value="F:non-membrane spanning protein tyrosine kinase activity"/>
    <property type="evidence" value="ECO:0007669"/>
    <property type="project" value="InterPro"/>
</dbReference>